<keyword evidence="2" id="KW-0004">4Fe-4S</keyword>
<dbReference type="Proteomes" id="UP000178082">
    <property type="component" value="Unassembled WGS sequence"/>
</dbReference>
<dbReference type="InterPro" id="IPR045854">
    <property type="entry name" value="NO2/SO3_Rdtase_4Fe4S_sf"/>
</dbReference>
<comment type="caution">
    <text evidence="9">The sequence shown here is derived from an EMBL/GenBank/DDBJ whole genome shotgun (WGS) entry which is preliminary data.</text>
</comment>
<evidence type="ECO:0000313" key="10">
    <source>
        <dbReference type="Proteomes" id="UP000178082"/>
    </source>
</evidence>
<keyword evidence="1" id="KW-0813">Transport</keyword>
<keyword evidence="4" id="KW-0677">Repeat</keyword>
<evidence type="ECO:0000256" key="3">
    <source>
        <dbReference type="ARBA" id="ARBA00022723"/>
    </source>
</evidence>
<dbReference type="STRING" id="1817883.A3G31_02070"/>
<dbReference type="InterPro" id="IPR017896">
    <property type="entry name" value="4Fe4S_Fe-S-bd"/>
</dbReference>
<dbReference type="GO" id="GO:0020037">
    <property type="term" value="F:heme binding"/>
    <property type="evidence" value="ECO:0007669"/>
    <property type="project" value="InterPro"/>
</dbReference>
<dbReference type="Gene3D" id="3.30.413.10">
    <property type="entry name" value="Sulfite Reductase Hemoprotein, domain 1"/>
    <property type="match status" value="1"/>
</dbReference>
<evidence type="ECO:0000256" key="2">
    <source>
        <dbReference type="ARBA" id="ARBA00022485"/>
    </source>
</evidence>
<proteinExistence type="predicted"/>
<evidence type="ECO:0000256" key="7">
    <source>
        <dbReference type="ARBA" id="ARBA00023014"/>
    </source>
</evidence>
<keyword evidence="6" id="KW-0408">Iron</keyword>
<evidence type="ECO:0000256" key="1">
    <source>
        <dbReference type="ARBA" id="ARBA00022448"/>
    </source>
</evidence>
<dbReference type="PROSITE" id="PS00198">
    <property type="entry name" value="4FE4S_FER_1"/>
    <property type="match status" value="2"/>
</dbReference>
<evidence type="ECO:0000256" key="5">
    <source>
        <dbReference type="ARBA" id="ARBA00022982"/>
    </source>
</evidence>
<dbReference type="Gene3D" id="3.30.70.20">
    <property type="match status" value="1"/>
</dbReference>
<dbReference type="GO" id="GO:0051539">
    <property type="term" value="F:4 iron, 4 sulfur cluster binding"/>
    <property type="evidence" value="ECO:0007669"/>
    <property type="project" value="UniProtKB-KW"/>
</dbReference>
<dbReference type="Pfam" id="PF01077">
    <property type="entry name" value="NIR_SIR"/>
    <property type="match status" value="1"/>
</dbReference>
<accession>A0A1F7SM92</accession>
<evidence type="ECO:0000256" key="6">
    <source>
        <dbReference type="ARBA" id="ARBA00023004"/>
    </source>
</evidence>
<dbReference type="PROSITE" id="PS51379">
    <property type="entry name" value="4FE4S_FER_2"/>
    <property type="match status" value="2"/>
</dbReference>
<sequence length="293" mass="33216">MDWEPQAKEVVDMIPVPEIIKNMTILYAEKLARAKKRSKVTMEDVDKTRDDYFEMLGDSFKERICCVRTEGKKDDDVDPELELNKGPALYRVELCHQRFFGCPRQIIDVKEVGKAVKEKLEAIKLTEIIADKTDEPFMPHNFFTVSISSCPNNCTSAETKDFGMHGVIEPEVDQETCNKCGKCIEVCPDDAILFKHDKLKINRRACVICGACIEACPVSAIKNKRQGVRVLVGGRFGRWHTDAKELFKNEPLGTAMKALEASVNLIKTEAGPHEHLYHLVNRIGLKPIHDRIM</sequence>
<dbReference type="PANTHER" id="PTHR43687">
    <property type="entry name" value="ADENYLYLSULFATE REDUCTASE, BETA SUBUNIT"/>
    <property type="match status" value="1"/>
</dbReference>
<evidence type="ECO:0000259" key="8">
    <source>
        <dbReference type="PROSITE" id="PS51379"/>
    </source>
</evidence>
<evidence type="ECO:0000313" key="9">
    <source>
        <dbReference type="EMBL" id="OGL54886.1"/>
    </source>
</evidence>
<dbReference type="EMBL" id="MGDI01000005">
    <property type="protein sequence ID" value="OGL54886.1"/>
    <property type="molecule type" value="Genomic_DNA"/>
</dbReference>
<gene>
    <name evidence="9" type="ORF">A3G31_02070</name>
</gene>
<feature type="domain" description="4Fe-4S ferredoxin-type" evidence="8">
    <location>
        <begin position="168"/>
        <end position="197"/>
    </location>
</feature>
<dbReference type="InterPro" id="IPR006067">
    <property type="entry name" value="NO2/SO3_Rdtase_4Fe4S_dom"/>
</dbReference>
<dbReference type="PANTHER" id="PTHR43687:SF6">
    <property type="entry name" value="L-ASPARTATE SEMIALDEHYDE SULFURTRANSFERASE IRON-SULFUR SUBUNIT"/>
    <property type="match status" value="1"/>
</dbReference>
<dbReference type="InterPro" id="IPR017900">
    <property type="entry name" value="4Fe4S_Fe_S_CS"/>
</dbReference>
<evidence type="ECO:0000256" key="4">
    <source>
        <dbReference type="ARBA" id="ARBA00022737"/>
    </source>
</evidence>
<dbReference type="Pfam" id="PF00037">
    <property type="entry name" value="Fer4"/>
    <property type="match status" value="2"/>
</dbReference>
<reference evidence="9 10" key="1">
    <citation type="journal article" date="2016" name="Nat. Commun.">
        <title>Thousands of microbial genomes shed light on interconnected biogeochemical processes in an aquifer system.</title>
        <authorList>
            <person name="Anantharaman K."/>
            <person name="Brown C.T."/>
            <person name="Hug L.A."/>
            <person name="Sharon I."/>
            <person name="Castelle C.J."/>
            <person name="Probst A.J."/>
            <person name="Thomas B.C."/>
            <person name="Singh A."/>
            <person name="Wilkins M.J."/>
            <person name="Karaoz U."/>
            <person name="Brodie E.L."/>
            <person name="Williams K.H."/>
            <person name="Hubbard S.S."/>
            <person name="Banfield J.F."/>
        </authorList>
    </citation>
    <scope>NUCLEOTIDE SEQUENCE [LARGE SCALE GENOMIC DNA]</scope>
</reference>
<dbReference type="GO" id="GO:0016491">
    <property type="term" value="F:oxidoreductase activity"/>
    <property type="evidence" value="ECO:0007669"/>
    <property type="project" value="InterPro"/>
</dbReference>
<keyword evidence="5" id="KW-0249">Electron transport</keyword>
<dbReference type="SUPFAM" id="SSF54862">
    <property type="entry name" value="4Fe-4S ferredoxins"/>
    <property type="match status" value="1"/>
</dbReference>
<dbReference type="SUPFAM" id="SSF56014">
    <property type="entry name" value="Nitrite and sulphite reductase 4Fe-4S domain-like"/>
    <property type="match status" value="1"/>
</dbReference>
<keyword evidence="3" id="KW-0479">Metal-binding</keyword>
<protein>
    <recommendedName>
        <fullName evidence="8">4Fe-4S ferredoxin-type domain-containing protein</fullName>
    </recommendedName>
</protein>
<feature type="domain" description="4Fe-4S ferredoxin-type" evidence="8">
    <location>
        <begin position="198"/>
        <end position="226"/>
    </location>
</feature>
<dbReference type="AlphaFoldDB" id="A0A1F7SM92"/>
<dbReference type="InterPro" id="IPR050572">
    <property type="entry name" value="Fe-S_Ferredoxin"/>
</dbReference>
<keyword evidence="7" id="KW-0411">Iron-sulfur</keyword>
<organism evidence="9 10">
    <name type="scientific">Candidatus Schekmanbacteria bacterium RIFCSPLOWO2_12_FULL_38_15</name>
    <dbReference type="NCBI Taxonomy" id="1817883"/>
    <lineage>
        <taxon>Bacteria</taxon>
        <taxon>Candidatus Schekmaniibacteriota</taxon>
    </lineage>
</organism>
<dbReference type="GO" id="GO:0046872">
    <property type="term" value="F:metal ion binding"/>
    <property type="evidence" value="ECO:0007669"/>
    <property type="project" value="UniProtKB-KW"/>
</dbReference>
<name>A0A1F7SM92_9BACT</name>